<gene>
    <name evidence="4" type="ORF">FTUN_5644</name>
</gene>
<evidence type="ECO:0000259" key="3">
    <source>
        <dbReference type="Pfam" id="PF00534"/>
    </source>
</evidence>
<dbReference type="Proteomes" id="UP000503447">
    <property type="component" value="Chromosome"/>
</dbReference>
<accession>A0A6M5YX86</accession>
<dbReference type="PANTHER" id="PTHR12526:SF510">
    <property type="entry name" value="D-INOSITOL 3-PHOSPHATE GLYCOSYLTRANSFERASE"/>
    <property type="match status" value="1"/>
</dbReference>
<proteinExistence type="predicted"/>
<sequence length="247" mass="26603">MRRGWKRLAVRARGWRAGRVVDAVVPVSAAIARRDTERVFLPARKVRVVYNGIRVDLFPNPERTPREVVRVVYAGQLIPQKGVMTLLRAHERLRAGGVTNYELLVAGAGHQEAALKTFCATAGLGDVRFLGHTDSVPGLFGAADVVVVPSEWFEAFGLVAAEAMACGAACLVSDAGALPEVVGAAGRVFKAGDAADLADRLRELIRDPEGRRRLGAAGRERVESLFTLDRMVEGHVAVCEDVLRGSL</sequence>
<evidence type="ECO:0000313" key="5">
    <source>
        <dbReference type="Proteomes" id="UP000503447"/>
    </source>
</evidence>
<evidence type="ECO:0000313" key="4">
    <source>
        <dbReference type="EMBL" id="QJW98064.1"/>
    </source>
</evidence>
<dbReference type="SUPFAM" id="SSF53756">
    <property type="entry name" value="UDP-Glycosyltransferase/glycogen phosphorylase"/>
    <property type="match status" value="1"/>
</dbReference>
<evidence type="ECO:0000256" key="2">
    <source>
        <dbReference type="ARBA" id="ARBA00022679"/>
    </source>
</evidence>
<feature type="domain" description="Glycosyl transferase family 1" evidence="3">
    <location>
        <begin position="67"/>
        <end position="221"/>
    </location>
</feature>
<dbReference type="Gene3D" id="3.40.50.2000">
    <property type="entry name" value="Glycogen Phosphorylase B"/>
    <property type="match status" value="2"/>
</dbReference>
<dbReference type="Pfam" id="PF00534">
    <property type="entry name" value="Glycos_transf_1"/>
    <property type="match status" value="1"/>
</dbReference>
<dbReference type="AlphaFoldDB" id="A0A6M5YX86"/>
<dbReference type="CDD" id="cd03801">
    <property type="entry name" value="GT4_PimA-like"/>
    <property type="match status" value="1"/>
</dbReference>
<keyword evidence="2 4" id="KW-0808">Transferase</keyword>
<name>A0A6M5YX86_9BACT</name>
<dbReference type="InterPro" id="IPR001296">
    <property type="entry name" value="Glyco_trans_1"/>
</dbReference>
<evidence type="ECO:0000256" key="1">
    <source>
        <dbReference type="ARBA" id="ARBA00022676"/>
    </source>
</evidence>
<dbReference type="PANTHER" id="PTHR12526">
    <property type="entry name" value="GLYCOSYLTRANSFERASE"/>
    <property type="match status" value="1"/>
</dbReference>
<keyword evidence="1" id="KW-0328">Glycosyltransferase</keyword>
<reference evidence="5" key="1">
    <citation type="submission" date="2020-05" db="EMBL/GenBank/DDBJ databases">
        <title>Frigoriglobus tundricola gen. nov., sp. nov., a psychrotolerant cellulolytic planctomycete of the family Gemmataceae with two divergent copies of 16S rRNA gene.</title>
        <authorList>
            <person name="Kulichevskaya I.S."/>
            <person name="Ivanova A.A."/>
            <person name="Naumoff D.G."/>
            <person name="Beletsky A.V."/>
            <person name="Rijpstra W.I.C."/>
            <person name="Sinninghe Damste J.S."/>
            <person name="Mardanov A.V."/>
            <person name="Ravin N.V."/>
            <person name="Dedysh S.N."/>
        </authorList>
    </citation>
    <scope>NUCLEOTIDE SEQUENCE [LARGE SCALE GENOMIC DNA]</scope>
    <source>
        <strain evidence="5">PL17</strain>
    </source>
</reference>
<organism evidence="4 5">
    <name type="scientific">Frigoriglobus tundricola</name>
    <dbReference type="NCBI Taxonomy" id="2774151"/>
    <lineage>
        <taxon>Bacteria</taxon>
        <taxon>Pseudomonadati</taxon>
        <taxon>Planctomycetota</taxon>
        <taxon>Planctomycetia</taxon>
        <taxon>Gemmatales</taxon>
        <taxon>Gemmataceae</taxon>
        <taxon>Frigoriglobus</taxon>
    </lineage>
</organism>
<dbReference type="GO" id="GO:0016757">
    <property type="term" value="F:glycosyltransferase activity"/>
    <property type="evidence" value="ECO:0007669"/>
    <property type="project" value="UniProtKB-KW"/>
</dbReference>
<protein>
    <submittedName>
        <fullName evidence="4">GT4 family glycosyltransferase</fullName>
    </submittedName>
</protein>
<keyword evidence="5" id="KW-1185">Reference proteome</keyword>
<dbReference type="KEGG" id="ftj:FTUN_5644"/>
<dbReference type="EMBL" id="CP053452">
    <property type="protein sequence ID" value="QJW98064.1"/>
    <property type="molecule type" value="Genomic_DNA"/>
</dbReference>